<feature type="transmembrane region" description="Helical" evidence="5">
    <location>
        <begin position="157"/>
        <end position="177"/>
    </location>
</feature>
<dbReference type="GO" id="GO:0015171">
    <property type="term" value="F:amino acid transmembrane transporter activity"/>
    <property type="evidence" value="ECO:0007669"/>
    <property type="project" value="TreeGrafter"/>
</dbReference>
<evidence type="ECO:0000256" key="5">
    <source>
        <dbReference type="SAM" id="Phobius"/>
    </source>
</evidence>
<feature type="transmembrane region" description="Helical" evidence="5">
    <location>
        <begin position="304"/>
        <end position="325"/>
    </location>
</feature>
<dbReference type="PANTHER" id="PTHR43341">
    <property type="entry name" value="AMINO ACID PERMEASE"/>
    <property type="match status" value="1"/>
</dbReference>
<evidence type="ECO:0000313" key="7">
    <source>
        <dbReference type="EMBL" id="KAK5113235.1"/>
    </source>
</evidence>
<dbReference type="EMBL" id="JAVRRL010000025">
    <property type="protein sequence ID" value="KAK5113235.1"/>
    <property type="molecule type" value="Genomic_DNA"/>
</dbReference>
<gene>
    <name evidence="7" type="ORF">LTR62_003571</name>
</gene>
<keyword evidence="4 5" id="KW-0472">Membrane</keyword>
<feature type="domain" description="Amino acid permease/ SLC12A" evidence="6">
    <location>
        <begin position="45"/>
        <end position="388"/>
    </location>
</feature>
<evidence type="ECO:0000256" key="2">
    <source>
        <dbReference type="ARBA" id="ARBA00022692"/>
    </source>
</evidence>
<feature type="transmembrane region" description="Helical" evidence="5">
    <location>
        <begin position="236"/>
        <end position="258"/>
    </location>
</feature>
<comment type="subcellular location">
    <subcellularLocation>
        <location evidence="1">Membrane</location>
        <topology evidence="1">Multi-pass membrane protein</topology>
    </subcellularLocation>
</comment>
<feature type="transmembrane region" description="Helical" evidence="5">
    <location>
        <begin position="189"/>
        <end position="209"/>
    </location>
</feature>
<sequence>MDEKEASKVGVDIDVASGSRIEAGDSVSIKAGSAHLHRRLNASQVQLYAIGTAIGTGVFVSMGSYLPNGGPAGLFLGFVSWSVVLYGVNECYAEMVCHAPVPGAFVRFAAEWVDEALGFAVSWAFFFNQAFLMTFEVTAIHRLIGFWDTHNKMPVEATTFIVIVLYGLINLMPVQWFGTVEFCLTLGKVFLILLTLAFAFVTMLGGNPLHDRYGFRYWKTPGAFAEYLVDGHAGQFLGFLSCATMAAFIICGPEYIAMVASETQAPRRVLPAAYSSFKFRLLFFFCGAALAMGIVVPYNDPTLAGILSGDISGSGTSAASPYVIAMERLNIPGLANFFNAIVITSVFSAGNGYVFSSSRALYTMAVANRAPAFLAKTTRNGVPIYAVGNIFFPGEWSLKWFFLNYAFLAIFPLSFLGWKLFRKTQYRPMGTADLGLGGDVKEIDDYEELIEYRPLTGLYGLVEKTFGGMRSQRS</sequence>
<dbReference type="PANTHER" id="PTHR43341:SF6">
    <property type="entry name" value="AMINO ACID TRANSPORTER (EUROFUNG)"/>
    <property type="match status" value="1"/>
</dbReference>
<accession>A0AAN7TEU2</accession>
<dbReference type="Gene3D" id="1.20.1740.10">
    <property type="entry name" value="Amino acid/polyamine transporter I"/>
    <property type="match status" value="1"/>
</dbReference>
<proteinExistence type="predicted"/>
<reference evidence="7" key="1">
    <citation type="submission" date="2023-08" db="EMBL/GenBank/DDBJ databases">
        <title>Black Yeasts Isolated from many extreme environments.</title>
        <authorList>
            <person name="Coleine C."/>
            <person name="Stajich J.E."/>
            <person name="Selbmann L."/>
        </authorList>
    </citation>
    <scope>NUCLEOTIDE SEQUENCE</scope>
    <source>
        <strain evidence="7">CCFEE 5401</strain>
    </source>
</reference>
<organism evidence="7 8">
    <name type="scientific">Meristemomyces frigidus</name>
    <dbReference type="NCBI Taxonomy" id="1508187"/>
    <lineage>
        <taxon>Eukaryota</taxon>
        <taxon>Fungi</taxon>
        <taxon>Dikarya</taxon>
        <taxon>Ascomycota</taxon>
        <taxon>Pezizomycotina</taxon>
        <taxon>Dothideomycetes</taxon>
        <taxon>Dothideomycetidae</taxon>
        <taxon>Mycosphaerellales</taxon>
        <taxon>Teratosphaeriaceae</taxon>
        <taxon>Meristemomyces</taxon>
    </lineage>
</organism>
<feature type="transmembrane region" description="Helical" evidence="5">
    <location>
        <begin position="279"/>
        <end position="298"/>
    </location>
</feature>
<keyword evidence="2 5" id="KW-0812">Transmembrane</keyword>
<evidence type="ECO:0000256" key="3">
    <source>
        <dbReference type="ARBA" id="ARBA00022989"/>
    </source>
</evidence>
<evidence type="ECO:0000313" key="8">
    <source>
        <dbReference type="Proteomes" id="UP001310890"/>
    </source>
</evidence>
<dbReference type="InterPro" id="IPR004841">
    <property type="entry name" value="AA-permease/SLC12A_dom"/>
</dbReference>
<dbReference type="Proteomes" id="UP001310890">
    <property type="component" value="Unassembled WGS sequence"/>
</dbReference>
<dbReference type="Pfam" id="PF00324">
    <property type="entry name" value="AA_permease"/>
    <property type="match status" value="1"/>
</dbReference>
<name>A0AAN7TEU2_9PEZI</name>
<feature type="transmembrane region" description="Helical" evidence="5">
    <location>
        <begin position="116"/>
        <end position="137"/>
    </location>
</feature>
<keyword evidence="3 5" id="KW-1133">Transmembrane helix</keyword>
<evidence type="ECO:0000259" key="6">
    <source>
        <dbReference type="Pfam" id="PF00324"/>
    </source>
</evidence>
<protein>
    <recommendedName>
        <fullName evidence="6">Amino acid permease/ SLC12A domain-containing protein</fullName>
    </recommendedName>
</protein>
<feature type="transmembrane region" description="Helical" evidence="5">
    <location>
        <begin position="400"/>
        <end position="421"/>
    </location>
</feature>
<comment type="caution">
    <text evidence="7">The sequence shown here is derived from an EMBL/GenBank/DDBJ whole genome shotgun (WGS) entry which is preliminary data.</text>
</comment>
<evidence type="ECO:0000256" key="4">
    <source>
        <dbReference type="ARBA" id="ARBA00023136"/>
    </source>
</evidence>
<dbReference type="GO" id="GO:0016020">
    <property type="term" value="C:membrane"/>
    <property type="evidence" value="ECO:0007669"/>
    <property type="project" value="UniProtKB-SubCell"/>
</dbReference>
<feature type="transmembrane region" description="Helical" evidence="5">
    <location>
        <begin position="337"/>
        <end position="355"/>
    </location>
</feature>
<dbReference type="InterPro" id="IPR050524">
    <property type="entry name" value="APC_YAT"/>
</dbReference>
<feature type="transmembrane region" description="Helical" evidence="5">
    <location>
        <begin position="47"/>
        <end position="66"/>
    </location>
</feature>
<feature type="transmembrane region" description="Helical" evidence="5">
    <location>
        <begin position="72"/>
        <end position="88"/>
    </location>
</feature>
<dbReference type="AlphaFoldDB" id="A0AAN7TEU2"/>
<evidence type="ECO:0000256" key="1">
    <source>
        <dbReference type="ARBA" id="ARBA00004141"/>
    </source>
</evidence>